<accession>A0ABM7VHF2</accession>
<dbReference type="GO" id="GO:0032259">
    <property type="term" value="P:methylation"/>
    <property type="evidence" value="ECO:0007669"/>
    <property type="project" value="UniProtKB-KW"/>
</dbReference>
<gene>
    <name evidence="4" type="ORF">PEPS_26870</name>
</gene>
<evidence type="ECO:0000313" key="5">
    <source>
        <dbReference type="Proteomes" id="UP001354989"/>
    </source>
</evidence>
<evidence type="ECO:0000256" key="2">
    <source>
        <dbReference type="ARBA" id="ARBA00022679"/>
    </source>
</evidence>
<evidence type="ECO:0000313" key="4">
    <source>
        <dbReference type="EMBL" id="BDD00407.1"/>
    </source>
</evidence>
<organism evidence="4 5">
    <name type="scientific">Persicobacter psychrovividus</name>
    <dbReference type="NCBI Taxonomy" id="387638"/>
    <lineage>
        <taxon>Bacteria</taxon>
        <taxon>Pseudomonadati</taxon>
        <taxon>Bacteroidota</taxon>
        <taxon>Cytophagia</taxon>
        <taxon>Cytophagales</taxon>
        <taxon>Persicobacteraceae</taxon>
        <taxon>Persicobacter</taxon>
    </lineage>
</organism>
<dbReference type="InterPro" id="IPR029028">
    <property type="entry name" value="Alpha/beta_knot_MTases"/>
</dbReference>
<keyword evidence="2" id="KW-0808">Transferase</keyword>
<keyword evidence="1 4" id="KW-0489">Methyltransferase</keyword>
<dbReference type="Proteomes" id="UP001354989">
    <property type="component" value="Chromosome"/>
</dbReference>
<dbReference type="Pfam" id="PF00588">
    <property type="entry name" value="SpoU_methylase"/>
    <property type="match status" value="1"/>
</dbReference>
<feature type="domain" description="tRNA/rRNA methyltransferase SpoU type" evidence="3">
    <location>
        <begin position="25"/>
        <end position="167"/>
    </location>
</feature>
<keyword evidence="5" id="KW-1185">Reference proteome</keyword>
<evidence type="ECO:0000259" key="3">
    <source>
        <dbReference type="Pfam" id="PF00588"/>
    </source>
</evidence>
<sequence length="177" mass="19524">MKKLSMEELGRPTVEEFKSAEKSPIVIVLDNVRSLNNVGSAFRTSDAFAIEKLYLCGITGQPPHRDINKTALGATESVAWAHVPETLPLVKQLQADGYTVLAVEQVDESIKLQNFEAEEGKKYALVYGNEVFGVDEEVVEAVDGVLEIPQFGTKHSLNISVSMGITIWDVFKKVMLK</sequence>
<dbReference type="CDD" id="cd18097">
    <property type="entry name" value="SpoU-like"/>
    <property type="match status" value="1"/>
</dbReference>
<proteinExistence type="predicted"/>
<dbReference type="PANTHER" id="PTHR46429:SF1">
    <property type="entry name" value="23S RRNA (GUANOSINE-2'-O-)-METHYLTRANSFERASE RLMB"/>
    <property type="match status" value="1"/>
</dbReference>
<dbReference type="Gene3D" id="3.40.1280.10">
    <property type="match status" value="1"/>
</dbReference>
<dbReference type="RefSeq" id="WP_338397308.1">
    <property type="nucleotide sequence ID" value="NZ_AP025292.1"/>
</dbReference>
<dbReference type="SUPFAM" id="SSF75217">
    <property type="entry name" value="alpha/beta knot"/>
    <property type="match status" value="1"/>
</dbReference>
<dbReference type="InterPro" id="IPR004441">
    <property type="entry name" value="rRNA_MeTrfase_TrmH"/>
</dbReference>
<dbReference type="GO" id="GO:0008168">
    <property type="term" value="F:methyltransferase activity"/>
    <property type="evidence" value="ECO:0007669"/>
    <property type="project" value="UniProtKB-KW"/>
</dbReference>
<dbReference type="PANTHER" id="PTHR46429">
    <property type="entry name" value="23S RRNA (GUANOSINE-2'-O-)-METHYLTRANSFERASE RLMB"/>
    <property type="match status" value="1"/>
</dbReference>
<name>A0ABM7VHF2_9BACT</name>
<evidence type="ECO:0000256" key="1">
    <source>
        <dbReference type="ARBA" id="ARBA00022603"/>
    </source>
</evidence>
<protein>
    <submittedName>
        <fullName evidence="4">RNA methyltransferase</fullName>
    </submittedName>
</protein>
<dbReference type="InterPro" id="IPR029026">
    <property type="entry name" value="tRNA_m1G_MTases_N"/>
</dbReference>
<reference evidence="4 5" key="1">
    <citation type="submission" date="2021-12" db="EMBL/GenBank/DDBJ databases">
        <title>Genome sequencing of bacteria with rrn-lacking chromosome and rrn-plasmid.</title>
        <authorList>
            <person name="Anda M."/>
            <person name="Iwasaki W."/>
        </authorList>
    </citation>
    <scope>NUCLEOTIDE SEQUENCE [LARGE SCALE GENOMIC DNA]</scope>
    <source>
        <strain evidence="4 5">NBRC 101262</strain>
    </source>
</reference>
<dbReference type="InterPro" id="IPR001537">
    <property type="entry name" value="SpoU_MeTrfase"/>
</dbReference>
<dbReference type="EMBL" id="AP025292">
    <property type="protein sequence ID" value="BDD00407.1"/>
    <property type="molecule type" value="Genomic_DNA"/>
</dbReference>